<reference evidence="6 7" key="1">
    <citation type="submission" date="2011-06" db="EMBL/GenBank/DDBJ databases">
        <title>The draft genome of Thiorhodococcus drewsii AZ1.</title>
        <authorList>
            <consortium name="US DOE Joint Genome Institute (JGI-PGF)"/>
            <person name="Lucas S."/>
            <person name="Han J."/>
            <person name="Lapidus A."/>
            <person name="Cheng J.-F."/>
            <person name="Goodwin L."/>
            <person name="Pitluck S."/>
            <person name="Peters L."/>
            <person name="Land M.L."/>
            <person name="Hauser L."/>
            <person name="Vogl K."/>
            <person name="Liu Z."/>
            <person name="Imhoff J."/>
            <person name="Thiel V."/>
            <person name="Frigaard N.-U."/>
            <person name="Bryant D.A."/>
            <person name="Woyke T.J."/>
        </authorList>
    </citation>
    <scope>NUCLEOTIDE SEQUENCE [LARGE SCALE GENOMIC DNA]</scope>
    <source>
        <strain evidence="6 7">AZ1</strain>
    </source>
</reference>
<dbReference type="Proteomes" id="UP000004200">
    <property type="component" value="Unassembled WGS sequence"/>
</dbReference>
<keyword evidence="4" id="KW-0472">Membrane</keyword>
<dbReference type="PATRIC" id="fig|765913.3.peg.2319"/>
<evidence type="ECO:0000256" key="4">
    <source>
        <dbReference type="SAM" id="Phobius"/>
    </source>
</evidence>
<dbReference type="InterPro" id="IPR008984">
    <property type="entry name" value="SMAD_FHA_dom_sf"/>
</dbReference>
<evidence type="ECO:0000259" key="5">
    <source>
        <dbReference type="PROSITE" id="PS50006"/>
    </source>
</evidence>
<dbReference type="STRING" id="765913.ThidrDRAFT_2278"/>
<evidence type="ECO:0000256" key="1">
    <source>
        <dbReference type="ARBA" id="ARBA00007734"/>
    </source>
</evidence>
<dbReference type="InterPro" id="IPR000253">
    <property type="entry name" value="FHA_dom"/>
</dbReference>
<dbReference type="InterPro" id="IPR023346">
    <property type="entry name" value="Lysozyme-like_dom_sf"/>
</dbReference>
<dbReference type="EMBL" id="AFWT01000014">
    <property type="protein sequence ID" value="EGV31173.1"/>
    <property type="molecule type" value="Genomic_DNA"/>
</dbReference>
<keyword evidence="4" id="KW-1133">Transmembrane helix</keyword>
<dbReference type="SUPFAM" id="SSF49879">
    <property type="entry name" value="SMAD/FHA domain"/>
    <property type="match status" value="1"/>
</dbReference>
<feature type="coiled-coil region" evidence="2">
    <location>
        <begin position="206"/>
        <end position="245"/>
    </location>
</feature>
<sequence length="489" mass="55591">MPVSDETRFVPRGRQTRTGPDPVRVEYRDPQGRIQQTQLTASGILGRGEDCQLRIPHPMVSRHHLAIFPEDGRWWVRDLQSGNGTLVNGHAIGKLPLDGVTTLELGPEGPRIRLIPPQRSVEPRPTQSAEQISRHYFSEDRPGTAGEHTMFIRQAFRDVKRRQRRLYLTLIAIAILLLSGVGGYALVQHRLLVETARLANDIFYDMKELELQIANLEASIDADASAELKAQVAESKRRLAAMRVRYDTFVEQVQAARAVPLDSEDKLILHVARLFGETEVDVPDDFADEVKRFIRKWQASSRLVRAIRRLKENGYAPMIKAALVEQGLPPQFMYLALQETNFRAQAVGPPTRYGRAKGMWQFIPATAKRYGLQPGPLQQTGQFDPEDERHDVAKATKAAARYLKDIYRTDAQASGLLVMASYNWGEGNIIKRLRKMPENPRERNFWKLLRQHRIPSETYDYVFYIVSATVICENPGLFGFDFENPLGVD</sequence>
<comment type="caution">
    <text evidence="6">The sequence shown here is derived from an EMBL/GenBank/DDBJ whole genome shotgun (WGS) entry which is preliminary data.</text>
</comment>
<comment type="similarity">
    <text evidence="1">Belongs to the transglycosylase Slt family.</text>
</comment>
<evidence type="ECO:0000313" key="7">
    <source>
        <dbReference type="Proteomes" id="UP000004200"/>
    </source>
</evidence>
<dbReference type="Pfam" id="PF01464">
    <property type="entry name" value="SLT"/>
    <property type="match status" value="1"/>
</dbReference>
<dbReference type="PANTHER" id="PTHR37423">
    <property type="entry name" value="SOLUBLE LYTIC MUREIN TRANSGLYCOSYLASE-RELATED"/>
    <property type="match status" value="1"/>
</dbReference>
<dbReference type="SUPFAM" id="SSF53955">
    <property type="entry name" value="Lysozyme-like"/>
    <property type="match status" value="1"/>
</dbReference>
<protein>
    <submittedName>
        <fullName evidence="6">Lytic transglycosylase catalytic</fullName>
    </submittedName>
</protein>
<feature type="region of interest" description="Disordered" evidence="3">
    <location>
        <begin position="1"/>
        <end position="22"/>
    </location>
</feature>
<dbReference type="PANTHER" id="PTHR37423:SF2">
    <property type="entry name" value="MEMBRANE-BOUND LYTIC MUREIN TRANSGLYCOSYLASE C"/>
    <property type="match status" value="1"/>
</dbReference>
<organism evidence="6 7">
    <name type="scientific">Thiorhodococcus drewsii AZ1</name>
    <dbReference type="NCBI Taxonomy" id="765913"/>
    <lineage>
        <taxon>Bacteria</taxon>
        <taxon>Pseudomonadati</taxon>
        <taxon>Pseudomonadota</taxon>
        <taxon>Gammaproteobacteria</taxon>
        <taxon>Chromatiales</taxon>
        <taxon>Chromatiaceae</taxon>
        <taxon>Thiorhodococcus</taxon>
    </lineage>
</organism>
<evidence type="ECO:0000256" key="3">
    <source>
        <dbReference type="SAM" id="MobiDB-lite"/>
    </source>
</evidence>
<dbReference type="AlphaFoldDB" id="G2E1W5"/>
<evidence type="ECO:0000256" key="2">
    <source>
        <dbReference type="SAM" id="Coils"/>
    </source>
</evidence>
<feature type="domain" description="FHA" evidence="5">
    <location>
        <begin position="43"/>
        <end position="92"/>
    </location>
</feature>
<accession>G2E1W5</accession>
<dbReference type="eggNOG" id="COG0741">
    <property type="taxonomic scope" value="Bacteria"/>
</dbReference>
<dbReference type="Gene3D" id="1.10.530.10">
    <property type="match status" value="1"/>
</dbReference>
<dbReference type="SMART" id="SM00240">
    <property type="entry name" value="FHA"/>
    <property type="match status" value="1"/>
</dbReference>
<feature type="transmembrane region" description="Helical" evidence="4">
    <location>
        <begin position="166"/>
        <end position="187"/>
    </location>
</feature>
<dbReference type="PROSITE" id="PS50006">
    <property type="entry name" value="FHA_DOMAIN"/>
    <property type="match status" value="1"/>
</dbReference>
<keyword evidence="7" id="KW-1185">Reference proteome</keyword>
<keyword evidence="4" id="KW-0812">Transmembrane</keyword>
<name>G2E1W5_9GAMM</name>
<evidence type="ECO:0000313" key="6">
    <source>
        <dbReference type="EMBL" id="EGV31173.1"/>
    </source>
</evidence>
<gene>
    <name evidence="6" type="ORF">ThidrDRAFT_2278</name>
</gene>
<dbReference type="CDD" id="cd16894">
    <property type="entry name" value="MltD-like"/>
    <property type="match status" value="1"/>
</dbReference>
<dbReference type="InterPro" id="IPR008258">
    <property type="entry name" value="Transglycosylase_SLT_dom_1"/>
</dbReference>
<dbReference type="eggNOG" id="COG1716">
    <property type="taxonomic scope" value="Bacteria"/>
</dbReference>
<dbReference type="Gene3D" id="2.60.200.20">
    <property type="match status" value="1"/>
</dbReference>
<keyword evidence="2" id="KW-0175">Coiled coil</keyword>
<dbReference type="Pfam" id="PF00498">
    <property type="entry name" value="FHA"/>
    <property type="match status" value="1"/>
</dbReference>
<proteinExistence type="inferred from homology"/>